<feature type="compositionally biased region" description="Basic and acidic residues" evidence="1">
    <location>
        <begin position="123"/>
        <end position="142"/>
    </location>
</feature>
<proteinExistence type="predicted"/>
<evidence type="ECO:0000313" key="2">
    <source>
        <dbReference type="EMBL" id="CAA9535073.1"/>
    </source>
</evidence>
<sequence>GCEHRSRAHRPLRLRRRPPRDRRAARGRGLLPLHPLPAPVRGRRARLRACRAGVRADRGGGGPPAGMVGGRRAREGLLRRLRVGDARLGPRDPRRRDRAPGRHRGRSGRAPRGAPVRRLRGAVGDDPRRWAPALRRADPRAL</sequence>
<reference evidence="2" key="1">
    <citation type="submission" date="2020-02" db="EMBL/GenBank/DDBJ databases">
        <authorList>
            <person name="Meier V. D."/>
        </authorList>
    </citation>
    <scope>NUCLEOTIDE SEQUENCE</scope>
    <source>
        <strain evidence="2">AVDCRST_MAG30</strain>
    </source>
</reference>
<dbReference type="AlphaFoldDB" id="A0A6J4TYE7"/>
<feature type="compositionally biased region" description="Basic residues" evidence="1">
    <location>
        <begin position="101"/>
        <end position="120"/>
    </location>
</feature>
<feature type="non-terminal residue" evidence="2">
    <location>
        <position position="142"/>
    </location>
</feature>
<feature type="compositionally biased region" description="Gly residues" evidence="1">
    <location>
        <begin position="59"/>
        <end position="69"/>
    </location>
</feature>
<feature type="non-terminal residue" evidence="2">
    <location>
        <position position="1"/>
    </location>
</feature>
<name>A0A6J4TYE7_9ACTN</name>
<organism evidence="2">
    <name type="scientific">uncultured Solirubrobacteraceae bacterium</name>
    <dbReference type="NCBI Taxonomy" id="1162706"/>
    <lineage>
        <taxon>Bacteria</taxon>
        <taxon>Bacillati</taxon>
        <taxon>Actinomycetota</taxon>
        <taxon>Thermoleophilia</taxon>
        <taxon>Solirubrobacterales</taxon>
        <taxon>Solirubrobacteraceae</taxon>
        <taxon>environmental samples</taxon>
    </lineage>
</organism>
<evidence type="ECO:0000256" key="1">
    <source>
        <dbReference type="SAM" id="MobiDB-lite"/>
    </source>
</evidence>
<feature type="compositionally biased region" description="Basic and acidic residues" evidence="1">
    <location>
        <begin position="72"/>
        <end position="100"/>
    </location>
</feature>
<feature type="region of interest" description="Disordered" evidence="1">
    <location>
        <begin position="1"/>
        <end position="142"/>
    </location>
</feature>
<protein>
    <submittedName>
        <fullName evidence="2">Uncharacterized protein</fullName>
    </submittedName>
</protein>
<accession>A0A6J4TYE7</accession>
<gene>
    <name evidence="2" type="ORF">AVDCRST_MAG30-4151</name>
</gene>
<dbReference type="EMBL" id="CADCVS010000541">
    <property type="protein sequence ID" value="CAA9535073.1"/>
    <property type="molecule type" value="Genomic_DNA"/>
</dbReference>
<feature type="compositionally biased region" description="Basic residues" evidence="1">
    <location>
        <begin position="1"/>
        <end position="26"/>
    </location>
</feature>